<dbReference type="EMBL" id="JWZX01002735">
    <property type="protein sequence ID" value="KOO27284.1"/>
    <property type="molecule type" value="Genomic_DNA"/>
</dbReference>
<evidence type="ECO:0000313" key="2">
    <source>
        <dbReference type="Proteomes" id="UP000037460"/>
    </source>
</evidence>
<proteinExistence type="predicted"/>
<comment type="caution">
    <text evidence="1">The sequence shown here is derived from an EMBL/GenBank/DDBJ whole genome shotgun (WGS) entry which is preliminary data.</text>
</comment>
<gene>
    <name evidence="1" type="ORF">Ctob_002349</name>
</gene>
<name>A0A0M0JL23_9EUKA</name>
<keyword evidence="2" id="KW-1185">Reference proteome</keyword>
<reference evidence="2" key="1">
    <citation type="journal article" date="2015" name="PLoS Genet.">
        <title>Genome Sequence and Transcriptome Analyses of Chrysochromulina tobin: Metabolic Tools for Enhanced Algal Fitness in the Prominent Order Prymnesiales (Haptophyceae).</title>
        <authorList>
            <person name="Hovde B.T."/>
            <person name="Deodato C.R."/>
            <person name="Hunsperger H.M."/>
            <person name="Ryken S.A."/>
            <person name="Yost W."/>
            <person name="Jha R.K."/>
            <person name="Patterson J."/>
            <person name="Monnat R.J. Jr."/>
            <person name="Barlow S.B."/>
            <person name="Starkenburg S.R."/>
            <person name="Cattolico R.A."/>
        </authorList>
    </citation>
    <scope>NUCLEOTIDE SEQUENCE</scope>
    <source>
        <strain evidence="2">CCMP291</strain>
    </source>
</reference>
<dbReference type="Proteomes" id="UP000037460">
    <property type="component" value="Unassembled WGS sequence"/>
</dbReference>
<dbReference type="AlphaFoldDB" id="A0A0M0JL23"/>
<accession>A0A0M0JL23</accession>
<organism evidence="1 2">
    <name type="scientific">Chrysochromulina tobinii</name>
    <dbReference type="NCBI Taxonomy" id="1460289"/>
    <lineage>
        <taxon>Eukaryota</taxon>
        <taxon>Haptista</taxon>
        <taxon>Haptophyta</taxon>
        <taxon>Prymnesiophyceae</taxon>
        <taxon>Prymnesiales</taxon>
        <taxon>Chrysochromulinaceae</taxon>
        <taxon>Chrysochromulina</taxon>
    </lineage>
</organism>
<sequence length="288" mass="30469">MLAAPCRMNIIHNPTQGVPTFVKDFENLNLTGVCRFENGILIRSQYAHDFVEFAGPGFGSLNGGVLLDACALSGGVYPPLGTASFAGRGFVGFSTLHTFTGGRTGKAIAPETVRFALRMTNIRASFAGIDGHSVRVELWSGPGTSYNNKGVLLLSREMQMSGELRQFPFVNSADRMVDCVRRIEISSPAKMFVLDNFMYELSAASDAQCPDDPAIREAATAAALQVALEEVQTSVYQTSAAQASATAGHGAWASVALAVCIAAAVSRQARGAGAPRRACGLGADERRI</sequence>
<evidence type="ECO:0000313" key="1">
    <source>
        <dbReference type="EMBL" id="KOO27284.1"/>
    </source>
</evidence>
<protein>
    <submittedName>
        <fullName evidence="1">Uncharacterized protein</fullName>
    </submittedName>
</protein>